<dbReference type="Pfam" id="PF00128">
    <property type="entry name" value="Alpha-amylase"/>
    <property type="match status" value="1"/>
</dbReference>
<evidence type="ECO:0000313" key="2">
    <source>
        <dbReference type="EMBL" id="BAJ63759.1"/>
    </source>
</evidence>
<feature type="domain" description="Glycosyl hydrolase family 13 catalytic" evidence="1">
    <location>
        <begin position="293"/>
        <end position="714"/>
    </location>
</feature>
<dbReference type="eggNOG" id="COG0366">
    <property type="taxonomic scope" value="Bacteria"/>
</dbReference>
<proteinExistence type="predicted"/>
<dbReference type="InParanoid" id="E8N5P5"/>
<dbReference type="STRING" id="926569.ANT_17330"/>
<evidence type="ECO:0000313" key="3">
    <source>
        <dbReference type="Proteomes" id="UP000008922"/>
    </source>
</evidence>
<dbReference type="Proteomes" id="UP000008922">
    <property type="component" value="Chromosome"/>
</dbReference>
<reference evidence="2 3" key="1">
    <citation type="submission" date="2010-12" db="EMBL/GenBank/DDBJ databases">
        <title>Whole genome sequence of Anaerolinea thermophila UNI-1.</title>
        <authorList>
            <person name="Narita-Yamada S."/>
            <person name="Kishi E."/>
            <person name="Watanabe Y."/>
            <person name="Takasaki K."/>
            <person name="Ankai A."/>
            <person name="Oguchi A."/>
            <person name="Fukui S."/>
            <person name="Takahashi M."/>
            <person name="Yashiro I."/>
            <person name="Hosoyama A."/>
            <person name="Sekiguchi Y."/>
            <person name="Hanada S."/>
            <person name="Fujita N."/>
        </authorList>
    </citation>
    <scope>NUCLEOTIDE SEQUENCE [LARGE SCALE GENOMIC DNA]</scope>
    <source>
        <strain evidence="3">DSM 14523 / JCM 11388 / NBRC 100420 / UNI-1</strain>
    </source>
</reference>
<keyword evidence="3" id="KW-1185">Reference proteome</keyword>
<dbReference type="InterPro" id="IPR006047">
    <property type="entry name" value="GH13_cat_dom"/>
</dbReference>
<dbReference type="HOGENOM" id="CLU_005647_0_0_0"/>
<dbReference type="SUPFAM" id="SSF51445">
    <property type="entry name" value="(Trans)glycosidases"/>
    <property type="match status" value="1"/>
</dbReference>
<name>E8N5P5_ANATU</name>
<dbReference type="Gene3D" id="3.20.20.80">
    <property type="entry name" value="Glycosidases"/>
    <property type="match status" value="1"/>
</dbReference>
<dbReference type="SMART" id="SM00642">
    <property type="entry name" value="Aamy"/>
    <property type="match status" value="1"/>
</dbReference>
<dbReference type="InterPro" id="IPR017853">
    <property type="entry name" value="GH"/>
</dbReference>
<organism evidence="2 3">
    <name type="scientific">Anaerolinea thermophila (strain DSM 14523 / JCM 11388 / NBRC 100420 / UNI-1)</name>
    <dbReference type="NCBI Taxonomy" id="926569"/>
    <lineage>
        <taxon>Bacteria</taxon>
        <taxon>Bacillati</taxon>
        <taxon>Chloroflexota</taxon>
        <taxon>Anaerolineae</taxon>
        <taxon>Anaerolineales</taxon>
        <taxon>Anaerolineaceae</taxon>
        <taxon>Anaerolinea</taxon>
    </lineage>
</organism>
<dbReference type="AlphaFoldDB" id="E8N5P5"/>
<dbReference type="GO" id="GO:0005975">
    <property type="term" value="P:carbohydrate metabolic process"/>
    <property type="evidence" value="ECO:0007669"/>
    <property type="project" value="InterPro"/>
</dbReference>
<dbReference type="PANTHER" id="PTHR47786">
    <property type="entry name" value="ALPHA-1,4-GLUCAN:MALTOSE-1-PHOSPHATE MALTOSYLTRANSFERASE"/>
    <property type="match status" value="1"/>
</dbReference>
<dbReference type="OrthoDB" id="9808590at2"/>
<gene>
    <name evidence="2" type="ordered locus">ANT_17330</name>
</gene>
<dbReference type="RefSeq" id="WP_013560137.1">
    <property type="nucleotide sequence ID" value="NC_014960.1"/>
</dbReference>
<sequence>MMEFHVSRQARDRYHFDLSLFGYHGNVIFANFHAARLFAQKINQQRDLVSYPEQAVKAGQVNALGLMDEIFHHVVSLYQQQRNPQAFAKALQFLNDQFGSPAIDHLLLKFIQEFPPVSVYLGQVSPEEYLEGETEGIPNREALVEELMMLWITNQNPATHPFVELFDDDRLASETIYRPFIQSLHEFFETQPFFGPDRQNLIDFLRSPAIAVPYSLTGQLEYIRERWAELLGKFLYRLLSSLDLVKEEEKASFFGPGPTLIPVYDRFHLGELEVEAFSPDREWMPRLVLLAKNTYVWLYQLSQKYQRPIQRLDQIPDEELAELASWGFTGLWLIGLWERSRASARIKQLCGNPEAIASAYSLYDYEIASDLGGESAYQNLRERAWQYGIRLASDMVPNHMGIDSRWLVNHPDWFIQLDYSPFPSYTFTGPDLSSDPSVTIQLEDHYYDRTDAAVVFKYYDHRDGRTRYIYHGNDGTSMPWNDTAQLNYLIPEVREAVIQTILHVARKFPIIRFDAAMTLAKRHYQRLWYPEPGTGGAIPSRAEHGMTREQFNTVFPKEFWREVVDRVAQEAPDTLLLAEAFWLMEGYFVRTLGMHRVYNSAFMNMLRNEENNKYRALIKNTLEFDPEILKRYVNFMNNPDERTAVDQFGKGDKYFGICVLMSTLPGLPMFGHGQLEGYSEKYGMEFRKPMWNEQPDRDLIERHRREIAPILHRRALFAGIDNFLFYDFVTPNGWVDENVFAYSNGIGSQRALVVVHNRFASTEGWIRTSTPFLVKGQGNRSLVQKSLIEGLGLNPDANWYTIARDQATGLEYLFSNAEITQNGLHLSLNAYEYHVFMDFQQVKDDEWQSYRQLYEYLNGKGVPNIQEAIRELVLRPVLTAFREIIHPGYVRYLVESRLKTPQQTLPSYLLEEAKAKYNRLLDGVSAISGYNFNRKEMLSSMKLTLQTALSIQILGNRYPLPTSKKYAQAMSYLGGGISQNADAHWLTLIGWIFTANLGKIAGVEDTHGLSRSWLDEWRLSKAIYDSGMSLGLNEQQSSQVVSMVRILIEQQNWFEKNLKTPVRQIMEKWLENDEIRRYLGVNRYKEILWFNQEAFEDFVWWMYLLSVFETLLTPNASANLFTERAILGFDIVQKLLKGLKTSQYQVAKLLEAL</sequence>
<dbReference type="EMBL" id="AP012029">
    <property type="protein sequence ID" value="BAJ63759.1"/>
    <property type="molecule type" value="Genomic_DNA"/>
</dbReference>
<dbReference type="PANTHER" id="PTHR47786:SF2">
    <property type="entry name" value="GLYCOSYL HYDROLASE FAMILY 13 CATALYTIC DOMAIN-CONTAINING PROTEIN"/>
    <property type="match status" value="1"/>
</dbReference>
<evidence type="ECO:0000259" key="1">
    <source>
        <dbReference type="SMART" id="SM00642"/>
    </source>
</evidence>
<dbReference type="KEGG" id="atm:ANT_17330"/>
<protein>
    <recommendedName>
        <fullName evidence="1">Glycosyl hydrolase family 13 catalytic domain-containing protein</fullName>
    </recommendedName>
</protein>
<accession>E8N5P5</accession>